<sequence>MRQPNECHNGHGYAGGSATTPMRDWWPCRRGGHLVIRCRMCPDVQVEPPVGADCDAHDHRAGGG</sequence>
<dbReference type="AlphaFoldDB" id="A0A5C4QEH2"/>
<dbReference type="OrthoDB" id="3392466at2"/>
<dbReference type="EMBL" id="VDFY01000238">
    <property type="protein sequence ID" value="TNH23504.1"/>
    <property type="molecule type" value="Genomic_DNA"/>
</dbReference>
<reference evidence="2 3" key="1">
    <citation type="submission" date="2019-06" db="EMBL/GenBank/DDBJ databases">
        <title>Micromonospora ordensis sp. nov., isolated from deep marine sediment.</title>
        <authorList>
            <person name="Veyisoglu A."/>
            <person name="Carro L."/>
            <person name="Klenk H.-P."/>
            <person name="Sahin N."/>
        </authorList>
    </citation>
    <scope>NUCLEOTIDE SEQUENCE [LARGE SCALE GENOMIC DNA]</scope>
    <source>
        <strain evidence="2 3">S2509</strain>
    </source>
</reference>
<dbReference type="Proteomes" id="UP000306145">
    <property type="component" value="Unassembled WGS sequence"/>
</dbReference>
<evidence type="ECO:0000256" key="1">
    <source>
        <dbReference type="SAM" id="MobiDB-lite"/>
    </source>
</evidence>
<keyword evidence="3" id="KW-1185">Reference proteome</keyword>
<organism evidence="2 3">
    <name type="scientific">Micromonospora orduensis</name>
    <dbReference type="NCBI Taxonomy" id="1420891"/>
    <lineage>
        <taxon>Bacteria</taxon>
        <taxon>Bacillati</taxon>
        <taxon>Actinomycetota</taxon>
        <taxon>Actinomycetes</taxon>
        <taxon>Micromonosporales</taxon>
        <taxon>Micromonosporaceae</taxon>
        <taxon>Micromonospora</taxon>
    </lineage>
</organism>
<proteinExistence type="predicted"/>
<comment type="caution">
    <text evidence="2">The sequence shown here is derived from an EMBL/GenBank/DDBJ whole genome shotgun (WGS) entry which is preliminary data.</text>
</comment>
<name>A0A5C4QEH2_9ACTN</name>
<dbReference type="RefSeq" id="WP_139587224.1">
    <property type="nucleotide sequence ID" value="NZ_VDFY01000238.1"/>
</dbReference>
<evidence type="ECO:0000313" key="3">
    <source>
        <dbReference type="Proteomes" id="UP000306145"/>
    </source>
</evidence>
<evidence type="ECO:0000313" key="2">
    <source>
        <dbReference type="EMBL" id="TNH23504.1"/>
    </source>
</evidence>
<feature type="region of interest" description="Disordered" evidence="1">
    <location>
        <begin position="1"/>
        <end position="21"/>
    </location>
</feature>
<gene>
    <name evidence="2" type="ORF">FHG89_27010</name>
</gene>
<protein>
    <submittedName>
        <fullName evidence="2">Uncharacterized protein</fullName>
    </submittedName>
</protein>
<accession>A0A5C4QEH2</accession>